<gene>
    <name evidence="7" type="primary">fixJ</name>
    <name evidence="7" type="ORF">QGN17_16940</name>
</gene>
<dbReference type="EMBL" id="JARYGZ010000003">
    <property type="protein sequence ID" value="MDH7640423.1"/>
    <property type="molecule type" value="Genomic_DNA"/>
</dbReference>
<dbReference type="NCBIfam" id="NF006900">
    <property type="entry name" value="PRK09390.1"/>
    <property type="match status" value="1"/>
</dbReference>
<dbReference type="Pfam" id="PF00072">
    <property type="entry name" value="Response_reg"/>
    <property type="match status" value="1"/>
</dbReference>
<dbReference type="SUPFAM" id="SSF46894">
    <property type="entry name" value="C-terminal effector domain of the bipartite response regulators"/>
    <property type="match status" value="1"/>
</dbReference>
<sequence>MTTHRMVHLIDDEEALRRSVGFLLRTSGHAVTTWDSGVAFLKEARHAEPGCVLLDVRMPEMDGLEVQRAMAERGIAMPVIILTGHGDIGMAVAAMKGGAVDFLEKPFEKAALLAAVKAAFLRLDGQEQAQDRAQDARTRIALLTPREQDVLAGLARGLPNKSIAYDLDISPRTVEVHRANLMTKLDVSSLSDALRLAFAAERG</sequence>
<dbReference type="SUPFAM" id="SSF52172">
    <property type="entry name" value="CheY-like"/>
    <property type="match status" value="1"/>
</dbReference>
<dbReference type="CDD" id="cd17537">
    <property type="entry name" value="REC_FixJ"/>
    <property type="match status" value="1"/>
</dbReference>
<keyword evidence="8" id="KW-1185">Reference proteome</keyword>
<name>A0ABT6N5N2_9SPHN</name>
<keyword evidence="2" id="KW-0238">DNA-binding</keyword>
<keyword evidence="3" id="KW-0804">Transcription</keyword>
<dbReference type="RefSeq" id="WP_281045788.1">
    <property type="nucleotide sequence ID" value="NZ_JARYGZ010000003.1"/>
</dbReference>
<protein>
    <submittedName>
        <fullName evidence="7">Response regulator FixJ</fullName>
    </submittedName>
</protein>
<dbReference type="Gene3D" id="3.40.50.2300">
    <property type="match status" value="1"/>
</dbReference>
<dbReference type="InterPro" id="IPR036388">
    <property type="entry name" value="WH-like_DNA-bd_sf"/>
</dbReference>
<accession>A0ABT6N5N2</accession>
<keyword evidence="4" id="KW-0597">Phosphoprotein</keyword>
<dbReference type="PANTHER" id="PTHR44688:SF16">
    <property type="entry name" value="DNA-BINDING TRANSCRIPTIONAL ACTIVATOR DEVR_DOSR"/>
    <property type="match status" value="1"/>
</dbReference>
<evidence type="ECO:0000313" key="7">
    <source>
        <dbReference type="EMBL" id="MDH7640423.1"/>
    </source>
</evidence>
<dbReference type="PANTHER" id="PTHR44688">
    <property type="entry name" value="DNA-BINDING TRANSCRIPTIONAL ACTIVATOR DEVR_DOSR"/>
    <property type="match status" value="1"/>
</dbReference>
<dbReference type="PROSITE" id="PS50043">
    <property type="entry name" value="HTH_LUXR_2"/>
    <property type="match status" value="1"/>
</dbReference>
<dbReference type="PROSITE" id="PS00622">
    <property type="entry name" value="HTH_LUXR_1"/>
    <property type="match status" value="1"/>
</dbReference>
<dbReference type="Gene3D" id="1.10.10.10">
    <property type="entry name" value="Winged helix-like DNA-binding domain superfamily/Winged helix DNA-binding domain"/>
    <property type="match status" value="1"/>
</dbReference>
<dbReference type="InterPro" id="IPR011006">
    <property type="entry name" value="CheY-like_superfamily"/>
</dbReference>
<dbReference type="CDD" id="cd06170">
    <property type="entry name" value="LuxR_C_like"/>
    <property type="match status" value="1"/>
</dbReference>
<evidence type="ECO:0000256" key="4">
    <source>
        <dbReference type="PROSITE-ProRule" id="PRU00169"/>
    </source>
</evidence>
<reference evidence="7" key="1">
    <citation type="submission" date="2023-04" db="EMBL/GenBank/DDBJ databases">
        <title>Sphingomonas sp. MAHUQ-71 isolated from rice field.</title>
        <authorList>
            <person name="Huq M.A."/>
        </authorList>
    </citation>
    <scope>NUCLEOTIDE SEQUENCE</scope>
    <source>
        <strain evidence="7">MAHUQ-71</strain>
    </source>
</reference>
<keyword evidence="1" id="KW-0805">Transcription regulation</keyword>
<evidence type="ECO:0000256" key="2">
    <source>
        <dbReference type="ARBA" id="ARBA00023125"/>
    </source>
</evidence>
<dbReference type="SMART" id="SM00448">
    <property type="entry name" value="REC"/>
    <property type="match status" value="1"/>
</dbReference>
<comment type="caution">
    <text evidence="7">The sequence shown here is derived from an EMBL/GenBank/DDBJ whole genome shotgun (WGS) entry which is preliminary data.</text>
</comment>
<dbReference type="InterPro" id="IPR001789">
    <property type="entry name" value="Sig_transdc_resp-reg_receiver"/>
</dbReference>
<proteinExistence type="predicted"/>
<dbReference type="Pfam" id="PF00196">
    <property type="entry name" value="GerE"/>
    <property type="match status" value="1"/>
</dbReference>
<feature type="domain" description="HTH luxR-type" evidence="5">
    <location>
        <begin position="136"/>
        <end position="201"/>
    </location>
</feature>
<dbReference type="InterPro" id="IPR016032">
    <property type="entry name" value="Sig_transdc_resp-reg_C-effctor"/>
</dbReference>
<organism evidence="7 8">
    <name type="scientific">Sphingomonas oryzagri</name>
    <dbReference type="NCBI Taxonomy" id="3042314"/>
    <lineage>
        <taxon>Bacteria</taxon>
        <taxon>Pseudomonadati</taxon>
        <taxon>Pseudomonadota</taxon>
        <taxon>Alphaproteobacteria</taxon>
        <taxon>Sphingomonadales</taxon>
        <taxon>Sphingomonadaceae</taxon>
        <taxon>Sphingomonas</taxon>
    </lineage>
</organism>
<dbReference type="PROSITE" id="PS50110">
    <property type="entry name" value="RESPONSE_REGULATORY"/>
    <property type="match status" value="1"/>
</dbReference>
<feature type="domain" description="Response regulatory" evidence="6">
    <location>
        <begin position="6"/>
        <end position="120"/>
    </location>
</feature>
<evidence type="ECO:0000256" key="3">
    <source>
        <dbReference type="ARBA" id="ARBA00023163"/>
    </source>
</evidence>
<dbReference type="Proteomes" id="UP001160625">
    <property type="component" value="Unassembled WGS sequence"/>
</dbReference>
<evidence type="ECO:0000259" key="5">
    <source>
        <dbReference type="PROSITE" id="PS50043"/>
    </source>
</evidence>
<evidence type="ECO:0000256" key="1">
    <source>
        <dbReference type="ARBA" id="ARBA00023015"/>
    </source>
</evidence>
<evidence type="ECO:0000259" key="6">
    <source>
        <dbReference type="PROSITE" id="PS50110"/>
    </source>
</evidence>
<dbReference type="InterPro" id="IPR000792">
    <property type="entry name" value="Tscrpt_reg_LuxR_C"/>
</dbReference>
<feature type="modified residue" description="4-aspartylphosphate" evidence="4">
    <location>
        <position position="55"/>
    </location>
</feature>
<evidence type="ECO:0000313" key="8">
    <source>
        <dbReference type="Proteomes" id="UP001160625"/>
    </source>
</evidence>
<dbReference type="SMART" id="SM00421">
    <property type="entry name" value="HTH_LUXR"/>
    <property type="match status" value="1"/>
</dbReference>
<dbReference type="PRINTS" id="PR00038">
    <property type="entry name" value="HTHLUXR"/>
</dbReference>